<dbReference type="Pfam" id="PF07394">
    <property type="entry name" value="DUF1501"/>
    <property type="match status" value="1"/>
</dbReference>
<evidence type="ECO:0000313" key="1">
    <source>
        <dbReference type="EMBL" id="MDY3562574.1"/>
    </source>
</evidence>
<reference evidence="2" key="1">
    <citation type="journal article" date="2023" name="Mar. Drugs">
        <title>Gemmata algarum, a Novel Planctomycete Isolated from an Algal Mat, Displays Antimicrobial Activity.</title>
        <authorList>
            <person name="Kumar G."/>
            <person name="Kallscheuer N."/>
            <person name="Kashif M."/>
            <person name="Ahamad S."/>
            <person name="Jagadeeshwari U."/>
            <person name="Pannikurungottu S."/>
            <person name="Haufschild T."/>
            <person name="Kabuu M."/>
            <person name="Sasikala C."/>
            <person name="Jogler C."/>
            <person name="Ramana C."/>
        </authorList>
    </citation>
    <scope>NUCLEOTIDE SEQUENCE [LARGE SCALE GENOMIC DNA]</scope>
    <source>
        <strain evidence="2">JC673</strain>
    </source>
</reference>
<proteinExistence type="predicted"/>
<gene>
    <name evidence="1" type="ORF">R5W23_004040</name>
</gene>
<dbReference type="InterPro" id="IPR010869">
    <property type="entry name" value="DUF1501"/>
</dbReference>
<dbReference type="InterPro" id="IPR017850">
    <property type="entry name" value="Alkaline_phosphatase_core_sf"/>
</dbReference>
<sequence>MPAPPSLPSRRDLVRTGILSALGLSLPNLLHAEQARANRRREKHCIFIYQYGGLSQLDSWDPKPHAPAELRGPYKPIATAVPGLRVGELMPQLARNADKFAVIRSMTHPVPVHDLANKMLLAGRRTPAGDDPAFGSVIAKLKPSVARVPDYVWLQKFGGGAAPPDPTYLTGGALGAAHAPLLVGNSHDDNLATPGYKVRAFEGVGEMPPARIAGRRKLLNELDGNNPLTPHRAKAFDLITGPAAQKAFDIEQEPLKVRERYGLNPLGQNLLLARRLVEAGVRLTSVVAWTGLKPREKFMSIETWDMHGNAGVDIFGDGWNGLGFALPRCDQAVAALIEDLSDRGLLDDTLVMLIGEFGRTPRISKGATGVNGRDHWPNCYSAMLAGAGVRGGAVYGASDSTAAYVKDDPVSLEDFSATLYTALGVDPATRLSPDGFTRPVSTGEPISALLESRG</sequence>
<comment type="caution">
    <text evidence="1">The sequence shown here is derived from an EMBL/GenBank/DDBJ whole genome shotgun (WGS) entry which is preliminary data.</text>
</comment>
<evidence type="ECO:0000313" key="2">
    <source>
        <dbReference type="Proteomes" id="UP001272242"/>
    </source>
</evidence>
<dbReference type="EMBL" id="JAXBLV010000217">
    <property type="protein sequence ID" value="MDY3562574.1"/>
    <property type="molecule type" value="Genomic_DNA"/>
</dbReference>
<dbReference type="InterPro" id="IPR006311">
    <property type="entry name" value="TAT_signal"/>
</dbReference>
<name>A0ABU5F9Q8_9BACT</name>
<organism evidence="1 2">
    <name type="scientific">Gemmata algarum</name>
    <dbReference type="NCBI Taxonomy" id="2975278"/>
    <lineage>
        <taxon>Bacteria</taxon>
        <taxon>Pseudomonadati</taxon>
        <taxon>Planctomycetota</taxon>
        <taxon>Planctomycetia</taxon>
        <taxon>Gemmatales</taxon>
        <taxon>Gemmataceae</taxon>
        <taxon>Gemmata</taxon>
    </lineage>
</organism>
<accession>A0ABU5F9Q8</accession>
<dbReference type="PROSITE" id="PS51318">
    <property type="entry name" value="TAT"/>
    <property type="match status" value="1"/>
</dbReference>
<dbReference type="RefSeq" id="WP_320688887.1">
    <property type="nucleotide sequence ID" value="NZ_JAXBLV010000217.1"/>
</dbReference>
<dbReference type="PANTHER" id="PTHR43737:SF1">
    <property type="entry name" value="DUF1501 DOMAIN-CONTAINING PROTEIN"/>
    <property type="match status" value="1"/>
</dbReference>
<dbReference type="Gene3D" id="3.40.720.10">
    <property type="entry name" value="Alkaline Phosphatase, subunit A"/>
    <property type="match status" value="1"/>
</dbReference>
<dbReference type="SUPFAM" id="SSF53649">
    <property type="entry name" value="Alkaline phosphatase-like"/>
    <property type="match status" value="1"/>
</dbReference>
<protein>
    <submittedName>
        <fullName evidence="1">DUF1501 domain-containing protein</fullName>
    </submittedName>
</protein>
<dbReference type="PANTHER" id="PTHR43737">
    <property type="entry name" value="BLL7424 PROTEIN"/>
    <property type="match status" value="1"/>
</dbReference>
<dbReference type="Proteomes" id="UP001272242">
    <property type="component" value="Unassembled WGS sequence"/>
</dbReference>
<keyword evidence="2" id="KW-1185">Reference proteome</keyword>